<dbReference type="Proteomes" id="UP000630149">
    <property type="component" value="Unassembled WGS sequence"/>
</dbReference>
<keyword evidence="2" id="KW-1185">Reference proteome</keyword>
<proteinExistence type="predicted"/>
<evidence type="ECO:0000313" key="1">
    <source>
        <dbReference type="EMBL" id="GGI81540.1"/>
    </source>
</evidence>
<dbReference type="AlphaFoldDB" id="A0A917JSC3"/>
<reference evidence="1" key="1">
    <citation type="journal article" date="2014" name="Int. J. Syst. Evol. Microbiol.">
        <title>Complete genome sequence of Corynebacterium casei LMG S-19264T (=DSM 44701T), isolated from a smear-ripened cheese.</title>
        <authorList>
            <consortium name="US DOE Joint Genome Institute (JGI-PGF)"/>
            <person name="Walter F."/>
            <person name="Albersmeier A."/>
            <person name="Kalinowski J."/>
            <person name="Ruckert C."/>
        </authorList>
    </citation>
    <scope>NUCLEOTIDE SEQUENCE</scope>
    <source>
        <strain evidence="1">JCM 13919</strain>
    </source>
</reference>
<organism evidence="1 2">
    <name type="scientific">Legionella impletisoli</name>
    <dbReference type="NCBI Taxonomy" id="343510"/>
    <lineage>
        <taxon>Bacteria</taxon>
        <taxon>Pseudomonadati</taxon>
        <taxon>Pseudomonadota</taxon>
        <taxon>Gammaproteobacteria</taxon>
        <taxon>Legionellales</taxon>
        <taxon>Legionellaceae</taxon>
        <taxon>Legionella</taxon>
    </lineage>
</organism>
<protein>
    <submittedName>
        <fullName evidence="1">Uncharacterized protein</fullName>
    </submittedName>
</protein>
<reference evidence="1" key="2">
    <citation type="submission" date="2020-09" db="EMBL/GenBank/DDBJ databases">
        <authorList>
            <person name="Sun Q."/>
            <person name="Ohkuma M."/>
        </authorList>
    </citation>
    <scope>NUCLEOTIDE SEQUENCE</scope>
    <source>
        <strain evidence="1">JCM 13919</strain>
    </source>
</reference>
<name>A0A917JSC3_9GAMM</name>
<sequence>MKGKIKLLMIMIVFIWSSSLFSDTVLHLYRPYAGSEHHPAPKVSEVLDGHCRDQSHHIKREDAWRCYAAGKVFDPCFIKRFSSQHEVICPESPWMNKAVKIRTDTTLDDQSHERLDMALTYPWAVELENGMRCISDDLEEVINGLPVHYRCEDGSFLIGHLQRCKALWSMLNDVHGSPSTVNIAKAWF</sequence>
<comment type="caution">
    <text evidence="1">The sequence shown here is derived from an EMBL/GenBank/DDBJ whole genome shotgun (WGS) entry which is preliminary data.</text>
</comment>
<evidence type="ECO:0000313" key="2">
    <source>
        <dbReference type="Proteomes" id="UP000630149"/>
    </source>
</evidence>
<dbReference type="OrthoDB" id="5641192at2"/>
<dbReference type="RefSeq" id="WP_131775741.1">
    <property type="nucleotide sequence ID" value="NZ_CAAAIA010000002.1"/>
</dbReference>
<accession>A0A917JSC3</accession>
<gene>
    <name evidence="1" type="ORF">GCM10007966_07490</name>
</gene>
<dbReference type="EMBL" id="BMOB01000002">
    <property type="protein sequence ID" value="GGI81540.1"/>
    <property type="molecule type" value="Genomic_DNA"/>
</dbReference>